<dbReference type="PROSITE" id="PS51419">
    <property type="entry name" value="RAB"/>
    <property type="match status" value="1"/>
</dbReference>
<proteinExistence type="predicted"/>
<dbReference type="GO" id="GO:0005525">
    <property type="term" value="F:GTP binding"/>
    <property type="evidence" value="ECO:0007669"/>
    <property type="project" value="UniProtKB-KW"/>
</dbReference>
<dbReference type="GO" id="GO:0003924">
    <property type="term" value="F:GTPase activity"/>
    <property type="evidence" value="ECO:0007669"/>
    <property type="project" value="InterPro"/>
</dbReference>
<dbReference type="InterPro" id="IPR027417">
    <property type="entry name" value="P-loop_NTPase"/>
</dbReference>
<evidence type="ECO:0000313" key="4">
    <source>
        <dbReference type="Proteomes" id="UP000187209"/>
    </source>
</evidence>
<sequence length="188" mass="21566">MQSLPSKEYKIAVLGPPGVGKSSLSMQFACDKFSEYPELNNYQTLTPYLKYITLDGEQTIIHILDTNNQGKLTTDLISQAQAFILVFDLTQSESFLEIDSYYQLILKTKNCLEVPIVIVGNKLDLYKYRQIDLETGKRLSMQWRCRYYEISAKTKTSVDMIFINCIRDIQKIISIRNGELSCCICCVL</sequence>
<dbReference type="PRINTS" id="PR00449">
    <property type="entry name" value="RASTRNSFRMNG"/>
</dbReference>
<evidence type="ECO:0000256" key="2">
    <source>
        <dbReference type="ARBA" id="ARBA00023134"/>
    </source>
</evidence>
<dbReference type="OrthoDB" id="294380at2759"/>
<keyword evidence="4" id="KW-1185">Reference proteome</keyword>
<dbReference type="PANTHER" id="PTHR24070">
    <property type="entry name" value="RAS, DI-RAS, AND RHEB FAMILY MEMBERS OF SMALL GTPASE SUPERFAMILY"/>
    <property type="match status" value="1"/>
</dbReference>
<gene>
    <name evidence="3" type="ORF">SteCoe_22891</name>
</gene>
<accession>A0A1R2BL15</accession>
<dbReference type="SMART" id="SM00174">
    <property type="entry name" value="RHO"/>
    <property type="match status" value="1"/>
</dbReference>
<dbReference type="Pfam" id="PF00071">
    <property type="entry name" value="Ras"/>
    <property type="match status" value="1"/>
</dbReference>
<dbReference type="Gene3D" id="3.40.50.300">
    <property type="entry name" value="P-loop containing nucleotide triphosphate hydrolases"/>
    <property type="match status" value="1"/>
</dbReference>
<dbReference type="NCBIfam" id="TIGR00231">
    <property type="entry name" value="small_GTP"/>
    <property type="match status" value="1"/>
</dbReference>
<evidence type="ECO:0000313" key="3">
    <source>
        <dbReference type="EMBL" id="OMJ77497.1"/>
    </source>
</evidence>
<dbReference type="SMART" id="SM00175">
    <property type="entry name" value="RAB"/>
    <property type="match status" value="1"/>
</dbReference>
<dbReference type="AlphaFoldDB" id="A0A1R2BL15"/>
<dbReference type="Proteomes" id="UP000187209">
    <property type="component" value="Unassembled WGS sequence"/>
</dbReference>
<keyword evidence="1" id="KW-0547">Nucleotide-binding</keyword>
<dbReference type="SUPFAM" id="SSF52540">
    <property type="entry name" value="P-loop containing nucleoside triphosphate hydrolases"/>
    <property type="match status" value="1"/>
</dbReference>
<protein>
    <submittedName>
        <fullName evidence="3">Uncharacterized protein</fullName>
    </submittedName>
</protein>
<comment type="caution">
    <text evidence="3">The sequence shown here is derived from an EMBL/GenBank/DDBJ whole genome shotgun (WGS) entry which is preliminary data.</text>
</comment>
<dbReference type="PROSITE" id="PS51421">
    <property type="entry name" value="RAS"/>
    <property type="match status" value="1"/>
</dbReference>
<dbReference type="InterPro" id="IPR005225">
    <property type="entry name" value="Small_GTP-bd"/>
</dbReference>
<organism evidence="3 4">
    <name type="scientific">Stentor coeruleus</name>
    <dbReference type="NCBI Taxonomy" id="5963"/>
    <lineage>
        <taxon>Eukaryota</taxon>
        <taxon>Sar</taxon>
        <taxon>Alveolata</taxon>
        <taxon>Ciliophora</taxon>
        <taxon>Postciliodesmatophora</taxon>
        <taxon>Heterotrichea</taxon>
        <taxon>Heterotrichida</taxon>
        <taxon>Stentoridae</taxon>
        <taxon>Stentor</taxon>
    </lineage>
</organism>
<dbReference type="SMART" id="SM00173">
    <property type="entry name" value="RAS"/>
    <property type="match status" value="1"/>
</dbReference>
<name>A0A1R2BL15_9CILI</name>
<dbReference type="InterPro" id="IPR001806">
    <property type="entry name" value="Small_GTPase"/>
</dbReference>
<reference evidence="3 4" key="1">
    <citation type="submission" date="2016-11" db="EMBL/GenBank/DDBJ databases">
        <title>The macronuclear genome of Stentor coeruleus: a giant cell with tiny introns.</title>
        <authorList>
            <person name="Slabodnick M."/>
            <person name="Ruby J.G."/>
            <person name="Reiff S.B."/>
            <person name="Swart E.C."/>
            <person name="Gosai S."/>
            <person name="Prabakaran S."/>
            <person name="Witkowska E."/>
            <person name="Larue G.E."/>
            <person name="Fisher S."/>
            <person name="Freeman R.M."/>
            <person name="Gunawardena J."/>
            <person name="Chu W."/>
            <person name="Stover N.A."/>
            <person name="Gregory B.D."/>
            <person name="Nowacki M."/>
            <person name="Derisi J."/>
            <person name="Roy S.W."/>
            <person name="Marshall W.F."/>
            <person name="Sood P."/>
        </authorList>
    </citation>
    <scope>NUCLEOTIDE SEQUENCE [LARGE SCALE GENOMIC DNA]</scope>
    <source>
        <strain evidence="3">WM001</strain>
    </source>
</reference>
<keyword evidence="2" id="KW-0342">GTP-binding</keyword>
<dbReference type="InterPro" id="IPR020849">
    <property type="entry name" value="Small_GTPase_Ras-type"/>
</dbReference>
<dbReference type="EMBL" id="MPUH01000572">
    <property type="protein sequence ID" value="OMJ77497.1"/>
    <property type="molecule type" value="Genomic_DNA"/>
</dbReference>
<evidence type="ECO:0000256" key="1">
    <source>
        <dbReference type="ARBA" id="ARBA00022741"/>
    </source>
</evidence>
<dbReference type="GO" id="GO:0016020">
    <property type="term" value="C:membrane"/>
    <property type="evidence" value="ECO:0007669"/>
    <property type="project" value="InterPro"/>
</dbReference>
<dbReference type="GO" id="GO:0007165">
    <property type="term" value="P:signal transduction"/>
    <property type="evidence" value="ECO:0007669"/>
    <property type="project" value="InterPro"/>
</dbReference>